<comment type="subcellular location">
    <subcellularLocation>
        <location evidence="9">Cytoplasm</location>
    </subcellularLocation>
</comment>
<dbReference type="Gene3D" id="1.10.10.10">
    <property type="entry name" value="Winged helix-like DNA-binding domain superfamily/Winged helix DNA-binding domain"/>
    <property type="match status" value="1"/>
</dbReference>
<evidence type="ECO:0000256" key="6">
    <source>
        <dbReference type="ARBA" id="ARBA00022763"/>
    </source>
</evidence>
<reference evidence="15 16" key="1">
    <citation type="submission" date="2016-10" db="EMBL/GenBank/DDBJ databases">
        <authorList>
            <person name="Varghese N."/>
            <person name="Submissions S."/>
        </authorList>
    </citation>
    <scope>NUCLEOTIDE SEQUENCE [LARGE SCALE GENOMIC DNA]</scope>
    <source>
        <strain evidence="12 17">WG10</strain>
        <strain evidence="13 16">WG2</strain>
        <strain evidence="14 15">WG5</strain>
    </source>
</reference>
<dbReference type="Proteomes" id="UP000198612">
    <property type="component" value="Unassembled WGS sequence"/>
</dbReference>
<keyword evidence="5 9" id="KW-0808">Transferase</keyword>
<evidence type="ECO:0000256" key="7">
    <source>
        <dbReference type="ARBA" id="ARBA00023204"/>
    </source>
</evidence>
<evidence type="ECO:0000313" key="16">
    <source>
        <dbReference type="Proteomes" id="UP000199519"/>
    </source>
</evidence>
<evidence type="ECO:0000256" key="3">
    <source>
        <dbReference type="ARBA" id="ARBA00022490"/>
    </source>
</evidence>
<comment type="miscellaneous">
    <text evidence="9">This enzyme catalyzes only one turnover and therefore is not strictly catalytic. According to one definition, an enzyme is a biocatalyst that acts repeatedly and over many reaction cycles.</text>
</comment>
<accession>A0A1G6I945</accession>
<dbReference type="GO" id="GO:0032259">
    <property type="term" value="P:methylation"/>
    <property type="evidence" value="ECO:0007669"/>
    <property type="project" value="UniProtKB-KW"/>
</dbReference>
<feature type="active site" description="Nucleophile; methyl group acceptor" evidence="9">
    <location>
        <position position="136"/>
    </location>
</feature>
<dbReference type="Proteomes" id="UP000324896">
    <property type="component" value="Unassembled WGS sequence"/>
</dbReference>
<dbReference type="InterPro" id="IPR023546">
    <property type="entry name" value="MGMT"/>
</dbReference>
<dbReference type="HAMAP" id="MF_00772">
    <property type="entry name" value="OGT"/>
    <property type="match status" value="1"/>
</dbReference>
<dbReference type="CDD" id="cd06445">
    <property type="entry name" value="ATase"/>
    <property type="match status" value="1"/>
</dbReference>
<dbReference type="FunFam" id="1.10.10.10:FF:000214">
    <property type="entry name" value="Methylated-DNA--protein-cysteine methyltransferase"/>
    <property type="match status" value="1"/>
</dbReference>
<dbReference type="Gene3D" id="3.30.160.70">
    <property type="entry name" value="Methylated DNA-protein cysteine methyltransferase domain"/>
    <property type="match status" value="1"/>
</dbReference>
<dbReference type="Pfam" id="PF02870">
    <property type="entry name" value="Methyltransf_1N"/>
    <property type="match status" value="1"/>
</dbReference>
<dbReference type="PANTHER" id="PTHR10815">
    <property type="entry name" value="METHYLATED-DNA--PROTEIN-CYSTEINE METHYLTRANSFERASE"/>
    <property type="match status" value="1"/>
</dbReference>
<evidence type="ECO:0000313" key="12">
    <source>
        <dbReference type="EMBL" id="SDC02958.1"/>
    </source>
</evidence>
<evidence type="ECO:0000259" key="10">
    <source>
        <dbReference type="Pfam" id="PF01035"/>
    </source>
</evidence>
<dbReference type="SUPFAM" id="SSF53155">
    <property type="entry name" value="Methylated DNA-protein cysteine methyltransferase domain"/>
    <property type="match status" value="1"/>
</dbReference>
<evidence type="ECO:0000256" key="9">
    <source>
        <dbReference type="HAMAP-Rule" id="MF_00772"/>
    </source>
</evidence>
<name>A0A1G6I945_9FIRM</name>
<evidence type="ECO:0000259" key="11">
    <source>
        <dbReference type="Pfam" id="PF02870"/>
    </source>
</evidence>
<evidence type="ECO:0000256" key="4">
    <source>
        <dbReference type="ARBA" id="ARBA00022603"/>
    </source>
</evidence>
<dbReference type="InterPro" id="IPR014048">
    <property type="entry name" value="MethylDNA_cys_MeTrfase_DNA-bd"/>
</dbReference>
<evidence type="ECO:0000313" key="13">
    <source>
        <dbReference type="EMBL" id="SDE71798.1"/>
    </source>
</evidence>
<dbReference type="OrthoDB" id="9802228at2"/>
<dbReference type="PANTHER" id="PTHR10815:SF13">
    <property type="entry name" value="METHYLATED-DNA--PROTEIN-CYSTEINE METHYLTRANSFERASE"/>
    <property type="match status" value="1"/>
</dbReference>
<dbReference type="InterPro" id="IPR036217">
    <property type="entry name" value="MethylDNA_cys_MeTrfase_DNAb"/>
</dbReference>
<organism evidence="12 17">
    <name type="scientific">Halanaerobium congolense</name>
    <dbReference type="NCBI Taxonomy" id="54121"/>
    <lineage>
        <taxon>Bacteria</taxon>
        <taxon>Bacillati</taxon>
        <taxon>Bacillota</taxon>
        <taxon>Clostridia</taxon>
        <taxon>Halanaerobiales</taxon>
        <taxon>Halanaerobiaceae</taxon>
        <taxon>Halanaerobium</taxon>
    </lineage>
</organism>
<evidence type="ECO:0000256" key="1">
    <source>
        <dbReference type="ARBA" id="ARBA00001286"/>
    </source>
</evidence>
<dbReference type="PROSITE" id="PS00374">
    <property type="entry name" value="MGMT"/>
    <property type="match status" value="1"/>
</dbReference>
<keyword evidence="3 9" id="KW-0963">Cytoplasm</keyword>
<dbReference type="STRING" id="54121.SAMN04515653_10692"/>
<dbReference type="RefSeq" id="WP_073155538.1">
    <property type="nucleotide sequence ID" value="NZ_FOHG01000001.1"/>
</dbReference>
<evidence type="ECO:0000313" key="15">
    <source>
        <dbReference type="Proteomes" id="UP000198612"/>
    </source>
</evidence>
<keyword evidence="6 9" id="KW-0227">DNA damage</keyword>
<dbReference type="GO" id="GO:0003908">
    <property type="term" value="F:methylated-DNA-[protein]-cysteine S-methyltransferase activity"/>
    <property type="evidence" value="ECO:0007669"/>
    <property type="project" value="UniProtKB-UniRule"/>
</dbReference>
<dbReference type="GO" id="GO:0005737">
    <property type="term" value="C:cytoplasm"/>
    <property type="evidence" value="ECO:0007669"/>
    <property type="project" value="UniProtKB-SubCell"/>
</dbReference>
<dbReference type="SUPFAM" id="SSF46767">
    <property type="entry name" value="Methylated DNA-protein cysteine methyltransferase, C-terminal domain"/>
    <property type="match status" value="1"/>
</dbReference>
<dbReference type="EMBL" id="FNBJ01000001">
    <property type="protein sequence ID" value="SDE71798.1"/>
    <property type="molecule type" value="Genomic_DNA"/>
</dbReference>
<evidence type="ECO:0000313" key="14">
    <source>
        <dbReference type="EMBL" id="SES61650.1"/>
    </source>
</evidence>
<dbReference type="NCBIfam" id="TIGR00589">
    <property type="entry name" value="ogt"/>
    <property type="match status" value="1"/>
</dbReference>
<dbReference type="InterPro" id="IPR036388">
    <property type="entry name" value="WH-like_DNA-bd_sf"/>
</dbReference>
<proteinExistence type="inferred from homology"/>
<dbReference type="AlphaFoldDB" id="A0A1G6I945"/>
<dbReference type="EMBL" id="FOHG01000001">
    <property type="protein sequence ID" value="SES61650.1"/>
    <property type="molecule type" value="Genomic_DNA"/>
</dbReference>
<evidence type="ECO:0000256" key="5">
    <source>
        <dbReference type="ARBA" id="ARBA00022679"/>
    </source>
</evidence>
<evidence type="ECO:0000256" key="2">
    <source>
        <dbReference type="ARBA" id="ARBA00008711"/>
    </source>
</evidence>
<dbReference type="Pfam" id="PF01035">
    <property type="entry name" value="DNA_binding_1"/>
    <property type="match status" value="1"/>
</dbReference>
<keyword evidence="7 9" id="KW-0234">DNA repair</keyword>
<evidence type="ECO:0000256" key="8">
    <source>
        <dbReference type="ARBA" id="ARBA00049348"/>
    </source>
</evidence>
<evidence type="ECO:0000313" key="17">
    <source>
        <dbReference type="Proteomes" id="UP000324896"/>
    </source>
</evidence>
<comment type="catalytic activity">
    <reaction evidence="8 9">
        <text>a 6-O-methyl-2'-deoxyguanosine in DNA + L-cysteinyl-[protein] = S-methyl-L-cysteinyl-[protein] + a 2'-deoxyguanosine in DNA</text>
        <dbReference type="Rhea" id="RHEA:24000"/>
        <dbReference type="Rhea" id="RHEA-COMP:10131"/>
        <dbReference type="Rhea" id="RHEA-COMP:10132"/>
        <dbReference type="Rhea" id="RHEA-COMP:11367"/>
        <dbReference type="Rhea" id="RHEA-COMP:11368"/>
        <dbReference type="ChEBI" id="CHEBI:29950"/>
        <dbReference type="ChEBI" id="CHEBI:82612"/>
        <dbReference type="ChEBI" id="CHEBI:85445"/>
        <dbReference type="ChEBI" id="CHEBI:85448"/>
        <dbReference type="EC" id="2.1.1.63"/>
    </reaction>
</comment>
<comment type="similarity">
    <text evidence="2 9">Belongs to the MGMT family.</text>
</comment>
<feature type="domain" description="Methylguanine DNA methyltransferase ribonuclease-like" evidence="11">
    <location>
        <begin position="7"/>
        <end position="81"/>
    </location>
</feature>
<comment type="function">
    <text evidence="9">Involved in the cellular defense against the biological effects of O6-methylguanine (O6-MeG) and O4-methylthymine (O4-MeT) in DNA. Repairs the methylated nucleobase in DNA by stoichiometrically transferring the methyl group to a cysteine residue in the enzyme. This is a suicide reaction: the enzyme is irreversibly inactivated.</text>
</comment>
<feature type="domain" description="Methylated-DNA-[protein]-cysteine S-methyltransferase DNA binding" evidence="10">
    <location>
        <begin position="86"/>
        <end position="164"/>
    </location>
</feature>
<sequence>MTNQNSYYTYYPSPIGILKIEFNKEALLKIEFDDHLREVKNNCQKNFYEDKKILKIYNLIFDQLNQYFLGKRNSFGIPLQLEGSSFELKVWNQLKNIPYGKTYSYAELAADIGKPGAARAVGQANSRNPISIIIPCHRVISADGSINGYSGGIWRKRWLLNHENNKSKNIERKISFV</sequence>
<dbReference type="Proteomes" id="UP000199519">
    <property type="component" value="Unassembled WGS sequence"/>
</dbReference>
<dbReference type="InterPro" id="IPR008332">
    <property type="entry name" value="MethylG_MeTrfase_N"/>
</dbReference>
<dbReference type="InterPro" id="IPR036631">
    <property type="entry name" value="MGMT_N_sf"/>
</dbReference>
<gene>
    <name evidence="12" type="ORF">SAMN04488597_101317</name>
    <name evidence="13" type="ORF">SAMN04488598_101191</name>
    <name evidence="14" type="ORF">SAMN04515652_101100</name>
</gene>
<keyword evidence="4 9" id="KW-0489">Methyltransferase</keyword>
<comment type="catalytic activity">
    <reaction evidence="1 9">
        <text>a 4-O-methyl-thymidine in DNA + L-cysteinyl-[protein] = a thymidine in DNA + S-methyl-L-cysteinyl-[protein]</text>
        <dbReference type="Rhea" id="RHEA:53428"/>
        <dbReference type="Rhea" id="RHEA-COMP:10131"/>
        <dbReference type="Rhea" id="RHEA-COMP:10132"/>
        <dbReference type="Rhea" id="RHEA-COMP:13555"/>
        <dbReference type="Rhea" id="RHEA-COMP:13556"/>
        <dbReference type="ChEBI" id="CHEBI:29950"/>
        <dbReference type="ChEBI" id="CHEBI:82612"/>
        <dbReference type="ChEBI" id="CHEBI:137386"/>
        <dbReference type="ChEBI" id="CHEBI:137387"/>
        <dbReference type="EC" id="2.1.1.63"/>
    </reaction>
</comment>
<protein>
    <recommendedName>
        <fullName evidence="9">Methylated-DNA--protein-cysteine methyltransferase</fullName>
        <ecNumber evidence="9">2.1.1.63</ecNumber>
    </recommendedName>
    <alternativeName>
        <fullName evidence="9">6-O-methylguanine-DNA methyltransferase</fullName>
        <shortName evidence="9">MGMT</shortName>
    </alternativeName>
    <alternativeName>
        <fullName evidence="9">O-6-methylguanine-DNA-alkyltransferase</fullName>
    </alternativeName>
</protein>
<dbReference type="EMBL" id="FMYT01000001">
    <property type="protein sequence ID" value="SDC02958.1"/>
    <property type="molecule type" value="Genomic_DNA"/>
</dbReference>
<dbReference type="GO" id="GO:0006307">
    <property type="term" value="P:DNA alkylation repair"/>
    <property type="evidence" value="ECO:0007669"/>
    <property type="project" value="UniProtKB-UniRule"/>
</dbReference>
<keyword evidence="16" id="KW-1185">Reference proteome</keyword>
<dbReference type="EC" id="2.1.1.63" evidence="9"/>
<dbReference type="InterPro" id="IPR001497">
    <property type="entry name" value="MethylDNA_cys_MeTrfase_AS"/>
</dbReference>